<evidence type="ECO:0000256" key="6">
    <source>
        <dbReference type="ARBA" id="ARBA00022974"/>
    </source>
</evidence>
<keyword evidence="8" id="KW-0325">Glycoprotein</keyword>
<keyword evidence="3" id="KW-1003">Cell membrane</keyword>
<feature type="compositionally biased region" description="Low complexity" evidence="11">
    <location>
        <begin position="306"/>
        <end position="326"/>
    </location>
</feature>
<dbReference type="FunFam" id="2.30.180.10:FF:000015">
    <property type="entry name" value="Fasciclin-like arabinogalactan protein 3"/>
    <property type="match status" value="1"/>
</dbReference>
<evidence type="ECO:0000256" key="11">
    <source>
        <dbReference type="SAM" id="MobiDB-lite"/>
    </source>
</evidence>
<evidence type="ECO:0000256" key="5">
    <source>
        <dbReference type="ARBA" id="ARBA00022729"/>
    </source>
</evidence>
<evidence type="ECO:0000256" key="9">
    <source>
        <dbReference type="ARBA" id="ARBA00023288"/>
    </source>
</evidence>
<evidence type="ECO:0000313" key="15">
    <source>
        <dbReference type="Proteomes" id="UP001153076"/>
    </source>
</evidence>
<evidence type="ECO:0000256" key="10">
    <source>
        <dbReference type="ARBA" id="ARBA00024686"/>
    </source>
</evidence>
<dbReference type="AlphaFoldDB" id="A0A9Q1KRZ7"/>
<keyword evidence="6" id="KW-0654">Proteoglycan</keyword>
<feature type="compositionally biased region" description="Basic and acidic residues" evidence="11">
    <location>
        <begin position="208"/>
        <end position="234"/>
    </location>
</feature>
<feature type="region of interest" description="Disordered" evidence="11">
    <location>
        <begin position="185"/>
        <end position="342"/>
    </location>
</feature>
<dbReference type="PANTHER" id="PTHR32382:SF6">
    <property type="entry name" value="FASCICLIN-LIKE ARABINOGALACTAN PROTEIN 14"/>
    <property type="match status" value="1"/>
</dbReference>
<evidence type="ECO:0000256" key="2">
    <source>
        <dbReference type="ARBA" id="ARBA00007843"/>
    </source>
</evidence>
<keyword evidence="4" id="KW-0336">GPI-anchor</keyword>
<feature type="signal peptide" evidence="12">
    <location>
        <begin position="1"/>
        <end position="24"/>
    </location>
</feature>
<dbReference type="InterPro" id="IPR036378">
    <property type="entry name" value="FAS1_dom_sf"/>
</dbReference>
<feature type="compositionally biased region" description="Acidic residues" evidence="11">
    <location>
        <begin position="330"/>
        <end position="342"/>
    </location>
</feature>
<accession>A0A9Q1KRZ7</accession>
<dbReference type="GO" id="GO:0098552">
    <property type="term" value="C:side of membrane"/>
    <property type="evidence" value="ECO:0007669"/>
    <property type="project" value="UniProtKB-KW"/>
</dbReference>
<comment type="subcellular location">
    <subcellularLocation>
        <location evidence="1">Cell membrane</location>
        <topology evidence="1">Lipid-anchor</topology>
        <topology evidence="1">GPI-anchor</topology>
    </subcellularLocation>
</comment>
<keyword evidence="7" id="KW-0472">Membrane</keyword>
<dbReference type="PANTHER" id="PTHR32382">
    <property type="entry name" value="FASCICLIN-LIKE ARABINOGALACTAN PROTEIN"/>
    <property type="match status" value="1"/>
</dbReference>
<dbReference type="InterPro" id="IPR000782">
    <property type="entry name" value="FAS1_domain"/>
</dbReference>
<evidence type="ECO:0000256" key="3">
    <source>
        <dbReference type="ARBA" id="ARBA00022475"/>
    </source>
</evidence>
<evidence type="ECO:0000313" key="14">
    <source>
        <dbReference type="EMBL" id="KAJ8448760.1"/>
    </source>
</evidence>
<dbReference type="EMBL" id="JAKOGI010000027">
    <property type="protein sequence ID" value="KAJ8448760.1"/>
    <property type="molecule type" value="Genomic_DNA"/>
</dbReference>
<evidence type="ECO:0000259" key="13">
    <source>
        <dbReference type="PROSITE" id="PS50213"/>
    </source>
</evidence>
<gene>
    <name evidence="14" type="ORF">Cgig2_011381</name>
</gene>
<comment type="function">
    <text evidence="10">May be a cell surface adhesion protein.</text>
</comment>
<reference evidence="14" key="1">
    <citation type="submission" date="2022-04" db="EMBL/GenBank/DDBJ databases">
        <title>Carnegiea gigantea Genome sequencing and assembly v2.</title>
        <authorList>
            <person name="Copetti D."/>
            <person name="Sanderson M.J."/>
            <person name="Burquez A."/>
            <person name="Wojciechowski M.F."/>
        </authorList>
    </citation>
    <scope>NUCLEOTIDE SEQUENCE</scope>
    <source>
        <strain evidence="14">SGP5-SGP5p</strain>
        <tissue evidence="14">Aerial part</tissue>
    </source>
</reference>
<dbReference type="OrthoDB" id="694090at2759"/>
<dbReference type="Pfam" id="PF02469">
    <property type="entry name" value="Fasciclin"/>
    <property type="match status" value="1"/>
</dbReference>
<feature type="chain" id="PRO_5040196589" description="FAS1 domain-containing protein" evidence="12">
    <location>
        <begin position="25"/>
        <end position="342"/>
    </location>
</feature>
<dbReference type="Gene3D" id="2.30.180.10">
    <property type="entry name" value="FAS1 domain"/>
    <property type="match status" value="1"/>
</dbReference>
<organism evidence="14 15">
    <name type="scientific">Carnegiea gigantea</name>
    <dbReference type="NCBI Taxonomy" id="171969"/>
    <lineage>
        <taxon>Eukaryota</taxon>
        <taxon>Viridiplantae</taxon>
        <taxon>Streptophyta</taxon>
        <taxon>Embryophyta</taxon>
        <taxon>Tracheophyta</taxon>
        <taxon>Spermatophyta</taxon>
        <taxon>Magnoliopsida</taxon>
        <taxon>eudicotyledons</taxon>
        <taxon>Gunneridae</taxon>
        <taxon>Pentapetalae</taxon>
        <taxon>Caryophyllales</taxon>
        <taxon>Cactineae</taxon>
        <taxon>Cactaceae</taxon>
        <taxon>Cactoideae</taxon>
        <taxon>Echinocereeae</taxon>
        <taxon>Carnegiea</taxon>
    </lineage>
</organism>
<keyword evidence="5 12" id="KW-0732">Signal</keyword>
<evidence type="ECO:0000256" key="1">
    <source>
        <dbReference type="ARBA" id="ARBA00004609"/>
    </source>
</evidence>
<sequence length="342" mass="36085">MASKIANFILILFVILPSMTTIKSFDIIKLLQEHGDFSTFGEFLTQTGLATDINNRQTITVFAVDNGSMGSITSKPREVIKNILATHVALDYCDTNKLVNLANKQVTLTTLFQATGAAIDRQGFLKASKSGDDVLLGSAVNNAPQSAKVLKSIVSEPCNISVLQISQPIMTPAIGQIAPAGAPKVESPIEAARSNPSGGPQGAYKVESPAETHKVELPAATHKVESPAEGDKVESISPVKAHSPKNAPDGKAPELESNDLSSAHTPFLKGGAFDEEAADNKSSPPHKATAACMTNSCPDFPKNPFTIIPSLPSPNPSSSTSPPIILYGQVDDDVDDEEEENS</sequence>
<evidence type="ECO:0000256" key="8">
    <source>
        <dbReference type="ARBA" id="ARBA00023180"/>
    </source>
</evidence>
<comment type="caution">
    <text evidence="14">The sequence shown here is derived from an EMBL/GenBank/DDBJ whole genome shotgun (WGS) entry which is preliminary data.</text>
</comment>
<comment type="similarity">
    <text evidence="2">Belongs to the fasciclin-like AGP family.</text>
</comment>
<dbReference type="Proteomes" id="UP001153076">
    <property type="component" value="Unassembled WGS sequence"/>
</dbReference>
<dbReference type="SUPFAM" id="SSF82153">
    <property type="entry name" value="FAS1 domain"/>
    <property type="match status" value="1"/>
</dbReference>
<dbReference type="InterPro" id="IPR033254">
    <property type="entry name" value="Plant_FLA"/>
</dbReference>
<name>A0A9Q1KRZ7_9CARY</name>
<proteinExistence type="inferred from homology"/>
<dbReference type="PROSITE" id="PS50213">
    <property type="entry name" value="FAS1"/>
    <property type="match status" value="1"/>
</dbReference>
<keyword evidence="9" id="KW-0449">Lipoprotein</keyword>
<feature type="domain" description="FAS1" evidence="13">
    <location>
        <begin position="24"/>
        <end position="154"/>
    </location>
</feature>
<protein>
    <recommendedName>
        <fullName evidence="13">FAS1 domain-containing protein</fullName>
    </recommendedName>
</protein>
<evidence type="ECO:0000256" key="7">
    <source>
        <dbReference type="ARBA" id="ARBA00023136"/>
    </source>
</evidence>
<evidence type="ECO:0000256" key="4">
    <source>
        <dbReference type="ARBA" id="ARBA00022622"/>
    </source>
</evidence>
<evidence type="ECO:0000256" key="12">
    <source>
        <dbReference type="SAM" id="SignalP"/>
    </source>
</evidence>
<dbReference type="GO" id="GO:0005886">
    <property type="term" value="C:plasma membrane"/>
    <property type="evidence" value="ECO:0007669"/>
    <property type="project" value="UniProtKB-SubCell"/>
</dbReference>
<keyword evidence="15" id="KW-1185">Reference proteome</keyword>